<feature type="region of interest" description="Disordered" evidence="1">
    <location>
        <begin position="45"/>
        <end position="106"/>
    </location>
</feature>
<evidence type="ECO:0000313" key="2">
    <source>
        <dbReference type="EMBL" id="CAG6505536.1"/>
    </source>
</evidence>
<reference evidence="2" key="1">
    <citation type="submission" date="2021-05" db="EMBL/GenBank/DDBJ databases">
        <authorList>
            <person name="Alioto T."/>
            <person name="Alioto T."/>
            <person name="Gomez Garrido J."/>
        </authorList>
    </citation>
    <scope>NUCLEOTIDE SEQUENCE</scope>
</reference>
<evidence type="ECO:0000256" key="1">
    <source>
        <dbReference type="SAM" id="MobiDB-lite"/>
    </source>
</evidence>
<name>A0A8D8D9R0_CULPI</name>
<organism evidence="2">
    <name type="scientific">Culex pipiens</name>
    <name type="common">House mosquito</name>
    <dbReference type="NCBI Taxonomy" id="7175"/>
    <lineage>
        <taxon>Eukaryota</taxon>
        <taxon>Metazoa</taxon>
        <taxon>Ecdysozoa</taxon>
        <taxon>Arthropoda</taxon>
        <taxon>Hexapoda</taxon>
        <taxon>Insecta</taxon>
        <taxon>Pterygota</taxon>
        <taxon>Neoptera</taxon>
        <taxon>Endopterygota</taxon>
        <taxon>Diptera</taxon>
        <taxon>Nematocera</taxon>
        <taxon>Culicoidea</taxon>
        <taxon>Culicidae</taxon>
        <taxon>Culicinae</taxon>
        <taxon>Culicini</taxon>
        <taxon>Culex</taxon>
        <taxon>Culex</taxon>
    </lineage>
</organism>
<protein>
    <submittedName>
        <fullName evidence="2">(northern house mosquito) hypothetical protein</fullName>
    </submittedName>
</protein>
<dbReference type="EMBL" id="HBUE01256555">
    <property type="protein sequence ID" value="CAG6556835.1"/>
    <property type="molecule type" value="Transcribed_RNA"/>
</dbReference>
<sequence>MALHLLLDPLLQRNPAPVQHHPANHAHLPQPLRRALASVLYRARPTHHPRASLPLPDPANVPTTPAAPDLRRAPLQSGLYNGAGKRESLVLRGPGLSRGVDRDGAV</sequence>
<accession>A0A8D8D9R0</accession>
<dbReference type="EMBL" id="HBUE01256556">
    <property type="protein sequence ID" value="CAG6556837.1"/>
    <property type="molecule type" value="Transcribed_RNA"/>
</dbReference>
<dbReference type="EMBL" id="HBUE01151555">
    <property type="protein sequence ID" value="CAG6505538.1"/>
    <property type="molecule type" value="Transcribed_RNA"/>
</dbReference>
<proteinExistence type="predicted"/>
<dbReference type="EMBL" id="HBUE01119260">
    <property type="protein sequence ID" value="CAG6491642.1"/>
    <property type="molecule type" value="Transcribed_RNA"/>
</dbReference>
<dbReference type="AlphaFoldDB" id="A0A8D8D9R0"/>
<dbReference type="EMBL" id="HBUE01151554">
    <property type="protein sequence ID" value="CAG6505536.1"/>
    <property type="molecule type" value="Transcribed_RNA"/>
</dbReference>